<dbReference type="PANTHER" id="PTHR47978">
    <property type="match status" value="1"/>
</dbReference>
<sequence length="211" mass="23834">MSSLSLVASERGFETLDTPCGCCEHNRDSSDLVALKISLLGDSQIGKTSFLANEVCWGREMDKTLCVRGARTAYRIWEVAGDETSQNHIPSACKDSVVIIVRRYQESRKWNQTAIPVLIGTKFDDFVQLPIDVQWTIASQARAYARALNATLFFFKCNLQHKCEQELQVHHGKLHNFGEGTMAKILMDLKKSKEEDGFLEREALDLDISEF</sequence>
<dbReference type="Gene3D" id="3.40.50.300">
    <property type="entry name" value="P-loop containing nucleotide triphosphate hydrolases"/>
    <property type="match status" value="1"/>
</dbReference>
<comment type="caution">
    <text evidence="2">The sequence shown here is derived from an EMBL/GenBank/DDBJ whole genome shotgun (WGS) entry which is preliminary data.</text>
</comment>
<proteinExistence type="predicted"/>
<evidence type="ECO:0000256" key="1">
    <source>
        <dbReference type="ARBA" id="ARBA00022741"/>
    </source>
</evidence>
<evidence type="ECO:0000313" key="2">
    <source>
        <dbReference type="EMBL" id="KAF5949999.1"/>
    </source>
</evidence>
<dbReference type="EMBL" id="JACBKZ010000005">
    <property type="protein sequence ID" value="KAF5949999.1"/>
    <property type="molecule type" value="Genomic_DNA"/>
</dbReference>
<name>A0A7J7HB74_CAMSI</name>
<dbReference type="InterPro" id="IPR027417">
    <property type="entry name" value="P-loop_NTPase"/>
</dbReference>
<dbReference type="AlphaFoldDB" id="A0A7J7HB74"/>
<protein>
    <submittedName>
        <fullName evidence="2">Uncharacterized protein</fullName>
    </submittedName>
</protein>
<keyword evidence="1" id="KW-0547">Nucleotide-binding</keyword>
<reference evidence="3" key="1">
    <citation type="journal article" date="2020" name="Nat. Commun.">
        <title>Genome assembly of wild tea tree DASZ reveals pedigree and selection history of tea varieties.</title>
        <authorList>
            <person name="Zhang W."/>
            <person name="Zhang Y."/>
            <person name="Qiu H."/>
            <person name="Guo Y."/>
            <person name="Wan H."/>
            <person name="Zhang X."/>
            <person name="Scossa F."/>
            <person name="Alseekh S."/>
            <person name="Zhang Q."/>
            <person name="Wang P."/>
            <person name="Xu L."/>
            <person name="Schmidt M.H."/>
            <person name="Jia X."/>
            <person name="Li D."/>
            <person name="Zhu A."/>
            <person name="Guo F."/>
            <person name="Chen W."/>
            <person name="Ni D."/>
            <person name="Usadel B."/>
            <person name="Fernie A.R."/>
            <person name="Wen W."/>
        </authorList>
    </citation>
    <scope>NUCLEOTIDE SEQUENCE [LARGE SCALE GENOMIC DNA]</scope>
    <source>
        <strain evidence="3">cv. G240</strain>
    </source>
</reference>
<gene>
    <name evidence="2" type="ORF">HYC85_011992</name>
</gene>
<dbReference type="SUPFAM" id="SSF52540">
    <property type="entry name" value="P-loop containing nucleoside triphosphate hydrolases"/>
    <property type="match status" value="1"/>
</dbReference>
<accession>A0A7J7HB74</accession>
<organism evidence="2 3">
    <name type="scientific">Camellia sinensis</name>
    <name type="common">Tea plant</name>
    <name type="synonym">Thea sinensis</name>
    <dbReference type="NCBI Taxonomy" id="4442"/>
    <lineage>
        <taxon>Eukaryota</taxon>
        <taxon>Viridiplantae</taxon>
        <taxon>Streptophyta</taxon>
        <taxon>Embryophyta</taxon>
        <taxon>Tracheophyta</taxon>
        <taxon>Spermatophyta</taxon>
        <taxon>Magnoliopsida</taxon>
        <taxon>eudicotyledons</taxon>
        <taxon>Gunneridae</taxon>
        <taxon>Pentapetalae</taxon>
        <taxon>asterids</taxon>
        <taxon>Ericales</taxon>
        <taxon>Theaceae</taxon>
        <taxon>Camellia</taxon>
    </lineage>
</organism>
<evidence type="ECO:0000313" key="3">
    <source>
        <dbReference type="Proteomes" id="UP000593564"/>
    </source>
</evidence>
<keyword evidence="3" id="KW-1185">Reference proteome</keyword>
<dbReference type="GO" id="GO:0000166">
    <property type="term" value="F:nucleotide binding"/>
    <property type="evidence" value="ECO:0007669"/>
    <property type="project" value="UniProtKB-KW"/>
</dbReference>
<reference evidence="2 3" key="2">
    <citation type="submission" date="2020-07" db="EMBL/GenBank/DDBJ databases">
        <title>Genome assembly of wild tea tree DASZ reveals pedigree and selection history of tea varieties.</title>
        <authorList>
            <person name="Zhang W."/>
        </authorList>
    </citation>
    <scope>NUCLEOTIDE SEQUENCE [LARGE SCALE GENOMIC DNA]</scope>
    <source>
        <strain evidence="3">cv. G240</strain>
        <tissue evidence="2">Leaf</tissue>
    </source>
</reference>
<dbReference type="Proteomes" id="UP000593564">
    <property type="component" value="Unassembled WGS sequence"/>
</dbReference>